<proteinExistence type="inferred from homology"/>
<sequence>MRRLILRSSIDARVKSLLVLRAYQHNRIVNFYENLAEIMQYRNLGNTETKVSVICLGTMTWGQQNTRNEAFEQMDYALSEGVNFFDTAELYSIPPKADTYGFTETIIGEWFKARGRRDKVVLATKIAGPGSDWIPHIRSGRTTYNRENIQSALDGSLKRLQTDYIDLYQLHWPERKTNYFGQLGFAPADDAQYTPFVETLQVLEAAVRAGKIRYIGLSNETPWGVMKFLELARQHNLPCIVSVQNPYNLLNRSYEVGMAEVSWREKVGLLSYSPLGFGTLSGKYLNSRRPSGSRLDLFPNYMRYSSQNAIRAIESYVSIAKKYQMDPAQMSLAFVNSRLFLTSTIIGATTMEQLKSNINSIHLNLSKDVFEEIEEIHQFHPNPSP</sequence>
<dbReference type="Pfam" id="PF00248">
    <property type="entry name" value="Aldo_ket_red"/>
    <property type="match status" value="1"/>
</dbReference>
<dbReference type="NCBIfam" id="NF007912">
    <property type="entry name" value="PRK10625.1"/>
    <property type="match status" value="1"/>
</dbReference>
<organism evidence="6 7">
    <name type="scientific">Nitrosomonas marina</name>
    <dbReference type="NCBI Taxonomy" id="917"/>
    <lineage>
        <taxon>Bacteria</taxon>
        <taxon>Pseudomonadati</taxon>
        <taxon>Pseudomonadota</taxon>
        <taxon>Betaproteobacteria</taxon>
        <taxon>Nitrosomonadales</taxon>
        <taxon>Nitrosomonadaceae</taxon>
        <taxon>Nitrosomonas</taxon>
    </lineage>
</organism>
<dbReference type="Proteomes" id="UP000199459">
    <property type="component" value="Unassembled WGS sequence"/>
</dbReference>
<dbReference type="AlphaFoldDB" id="A0A1H8HPY9"/>
<dbReference type="PANTHER" id="PTHR43364">
    <property type="entry name" value="NADH-SPECIFIC METHYLGLYOXAL REDUCTASE-RELATED"/>
    <property type="match status" value="1"/>
</dbReference>
<dbReference type="PANTHER" id="PTHR43364:SF4">
    <property type="entry name" value="NAD(P)-LINKED OXIDOREDUCTASE SUPERFAMILY PROTEIN"/>
    <property type="match status" value="1"/>
</dbReference>
<dbReference type="Gene3D" id="3.20.20.100">
    <property type="entry name" value="NADP-dependent oxidoreductase domain"/>
    <property type="match status" value="1"/>
</dbReference>
<dbReference type="RefSeq" id="WP_425433718.1">
    <property type="nucleotide sequence ID" value="NZ_FOCP01000025.1"/>
</dbReference>
<evidence type="ECO:0000256" key="1">
    <source>
        <dbReference type="ARBA" id="ARBA00022857"/>
    </source>
</evidence>
<evidence type="ECO:0000259" key="5">
    <source>
        <dbReference type="Pfam" id="PF00248"/>
    </source>
</evidence>
<reference evidence="6 7" key="1">
    <citation type="submission" date="2016-10" db="EMBL/GenBank/DDBJ databases">
        <authorList>
            <person name="de Groot N.N."/>
        </authorList>
    </citation>
    <scope>NUCLEOTIDE SEQUENCE [LARGE SCALE GENOMIC DNA]</scope>
    <source>
        <strain evidence="6 7">Nm22</strain>
    </source>
</reference>
<evidence type="ECO:0000313" key="6">
    <source>
        <dbReference type="EMBL" id="SEN58251.1"/>
    </source>
</evidence>
<protein>
    <recommendedName>
        <fullName evidence="4">Protein tas</fullName>
    </recommendedName>
</protein>
<comment type="similarity">
    <text evidence="3">Belongs to the aldo/keto reductase family. Aldo/keto reductase 2 subfamily.</text>
</comment>
<dbReference type="SUPFAM" id="SSF51430">
    <property type="entry name" value="NAD(P)-linked oxidoreductase"/>
    <property type="match status" value="1"/>
</dbReference>
<evidence type="ECO:0000256" key="3">
    <source>
        <dbReference type="ARBA" id="ARBA00038157"/>
    </source>
</evidence>
<gene>
    <name evidence="6" type="ORF">SAMN05216325_12541</name>
</gene>
<feature type="domain" description="NADP-dependent oxidoreductase" evidence="5">
    <location>
        <begin position="54"/>
        <end position="376"/>
    </location>
</feature>
<keyword evidence="1" id="KW-0521">NADP</keyword>
<dbReference type="CDD" id="cd19094">
    <property type="entry name" value="AKR_Tas-like"/>
    <property type="match status" value="1"/>
</dbReference>
<evidence type="ECO:0000313" key="7">
    <source>
        <dbReference type="Proteomes" id="UP000199459"/>
    </source>
</evidence>
<name>A0A1H8HPY9_9PROT</name>
<dbReference type="InterPro" id="IPR023210">
    <property type="entry name" value="NADP_OxRdtase_dom"/>
</dbReference>
<evidence type="ECO:0000256" key="2">
    <source>
        <dbReference type="ARBA" id="ARBA00023002"/>
    </source>
</evidence>
<keyword evidence="2" id="KW-0560">Oxidoreductase</keyword>
<dbReference type="InterPro" id="IPR036812">
    <property type="entry name" value="NAD(P)_OxRdtase_dom_sf"/>
</dbReference>
<accession>A0A1H8HPY9</accession>
<dbReference type="STRING" id="917.SAMN05216326_13033"/>
<evidence type="ECO:0000256" key="4">
    <source>
        <dbReference type="ARBA" id="ARBA00070119"/>
    </source>
</evidence>
<dbReference type="GO" id="GO:0016491">
    <property type="term" value="F:oxidoreductase activity"/>
    <property type="evidence" value="ECO:0007669"/>
    <property type="project" value="UniProtKB-KW"/>
</dbReference>
<dbReference type="FunFam" id="3.20.20.100:FF:000005">
    <property type="entry name" value="NADP(H)-dependent aldo-keto reductase"/>
    <property type="match status" value="1"/>
</dbReference>
<dbReference type="EMBL" id="FOCP01000025">
    <property type="protein sequence ID" value="SEN58251.1"/>
    <property type="molecule type" value="Genomic_DNA"/>
</dbReference>
<dbReference type="InterPro" id="IPR050523">
    <property type="entry name" value="AKR_Detox_Biosynth"/>
</dbReference>